<protein>
    <submittedName>
        <fullName evidence="1">Uncharacterized protein</fullName>
    </submittedName>
</protein>
<proteinExistence type="predicted"/>
<accession>A0A0E9UQ96</accession>
<dbReference type="AlphaFoldDB" id="A0A0E9UQ96"/>
<reference evidence="1" key="1">
    <citation type="submission" date="2014-11" db="EMBL/GenBank/DDBJ databases">
        <authorList>
            <person name="Amaro Gonzalez C."/>
        </authorList>
    </citation>
    <scope>NUCLEOTIDE SEQUENCE</scope>
</reference>
<organism evidence="1">
    <name type="scientific">Anguilla anguilla</name>
    <name type="common">European freshwater eel</name>
    <name type="synonym">Muraena anguilla</name>
    <dbReference type="NCBI Taxonomy" id="7936"/>
    <lineage>
        <taxon>Eukaryota</taxon>
        <taxon>Metazoa</taxon>
        <taxon>Chordata</taxon>
        <taxon>Craniata</taxon>
        <taxon>Vertebrata</taxon>
        <taxon>Euteleostomi</taxon>
        <taxon>Actinopterygii</taxon>
        <taxon>Neopterygii</taxon>
        <taxon>Teleostei</taxon>
        <taxon>Anguilliformes</taxon>
        <taxon>Anguillidae</taxon>
        <taxon>Anguilla</taxon>
    </lineage>
</organism>
<sequence>MLFKLGQYWKVSTQYIKKLQTYTQLTARIILASQVLKCAGIPSVFRTSF</sequence>
<reference evidence="1" key="2">
    <citation type="journal article" date="2015" name="Fish Shellfish Immunol.">
        <title>Early steps in the European eel (Anguilla anguilla)-Vibrio vulnificus interaction in the gills: Role of the RtxA13 toxin.</title>
        <authorList>
            <person name="Callol A."/>
            <person name="Pajuelo D."/>
            <person name="Ebbesson L."/>
            <person name="Teles M."/>
            <person name="MacKenzie S."/>
            <person name="Amaro C."/>
        </authorList>
    </citation>
    <scope>NUCLEOTIDE SEQUENCE</scope>
</reference>
<evidence type="ECO:0000313" key="1">
    <source>
        <dbReference type="EMBL" id="JAH67992.1"/>
    </source>
</evidence>
<dbReference type="EMBL" id="GBXM01040585">
    <property type="protein sequence ID" value="JAH67992.1"/>
    <property type="molecule type" value="Transcribed_RNA"/>
</dbReference>
<name>A0A0E9UQ96_ANGAN</name>